<organism evidence="1 2">
    <name type="scientific">Arthrobacter gengyunqii</name>
    <dbReference type="NCBI Taxonomy" id="2886940"/>
    <lineage>
        <taxon>Bacteria</taxon>
        <taxon>Bacillati</taxon>
        <taxon>Actinomycetota</taxon>
        <taxon>Actinomycetes</taxon>
        <taxon>Micrococcales</taxon>
        <taxon>Micrococcaceae</taxon>
        <taxon>Arthrobacter</taxon>
    </lineage>
</organism>
<accession>A0ABS8GMJ2</accession>
<reference evidence="1" key="1">
    <citation type="submission" date="2021-10" db="EMBL/GenBank/DDBJ databases">
        <title>Novel species in genus Arthrobacter.</title>
        <authorList>
            <person name="Liu Y."/>
        </authorList>
    </citation>
    <scope>NUCLEOTIDE SEQUENCE</scope>
    <source>
        <strain evidence="1">Zg-Y786</strain>
    </source>
</reference>
<proteinExistence type="predicted"/>
<sequence length="80" mass="8359">MKDILRFPAREQDKRALSILAVDGGEGGIGQFGAGGGEVVRVGIARLKQAHRKVPLGKLSEGGSDAGCWSALLEKTVQLS</sequence>
<protein>
    <submittedName>
        <fullName evidence="1">Uncharacterized protein</fullName>
    </submittedName>
</protein>
<comment type="caution">
    <text evidence="1">The sequence shown here is derived from an EMBL/GenBank/DDBJ whole genome shotgun (WGS) entry which is preliminary data.</text>
</comment>
<dbReference type="Proteomes" id="UP001139168">
    <property type="component" value="Unassembled WGS sequence"/>
</dbReference>
<gene>
    <name evidence="1" type="ORF">LJ752_16235</name>
</gene>
<dbReference type="RefSeq" id="WP_227892520.1">
    <property type="nucleotide sequence ID" value="NZ_JAJFZQ010000011.1"/>
</dbReference>
<evidence type="ECO:0000313" key="2">
    <source>
        <dbReference type="Proteomes" id="UP001139168"/>
    </source>
</evidence>
<keyword evidence="2" id="KW-1185">Reference proteome</keyword>
<name>A0ABS8GMJ2_9MICC</name>
<evidence type="ECO:0000313" key="1">
    <source>
        <dbReference type="EMBL" id="MCC3267583.1"/>
    </source>
</evidence>
<dbReference type="EMBL" id="JAJFZQ010000011">
    <property type="protein sequence ID" value="MCC3267583.1"/>
    <property type="molecule type" value="Genomic_DNA"/>
</dbReference>